<evidence type="ECO:0000313" key="3">
    <source>
        <dbReference type="Proteomes" id="UP001217417"/>
    </source>
</evidence>
<feature type="compositionally biased region" description="Polar residues" evidence="1">
    <location>
        <begin position="140"/>
        <end position="150"/>
    </location>
</feature>
<evidence type="ECO:0000313" key="2">
    <source>
        <dbReference type="EMBL" id="KAJ8097120.1"/>
    </source>
</evidence>
<feature type="compositionally biased region" description="Polar residues" evidence="1">
    <location>
        <begin position="113"/>
        <end position="130"/>
    </location>
</feature>
<accession>A0AAD7VQF9</accession>
<sequence>MPYQQLQLDANAPIDGLLVFFYSRVIKYGYNLHAATRRLKARLRTAIRERTIFETARQDRDVRDVISGSTYAPTESSYRVRRIRWRSPGAQDEDDAESSGQSSEPAVGRASCSPASHQDTPVCSPTSSLRQRIRDLGKSAHSTGSTVTTTEKSRATGSSTKTRKRRRCRSLLSVLSFRTWSFLFRNSILGYMPEEYEAFLKGTSADDYRQQAIQIYSVMPMEMQLDNKTIKRKSFKRRLLRI</sequence>
<comment type="caution">
    <text evidence="2">The sequence shown here is derived from an EMBL/GenBank/DDBJ whole genome shotgun (WGS) entry which is preliminary data.</text>
</comment>
<keyword evidence="3" id="KW-1185">Reference proteome</keyword>
<dbReference type="EMBL" id="JARPMG010000012">
    <property type="protein sequence ID" value="KAJ8097120.1"/>
    <property type="molecule type" value="Genomic_DNA"/>
</dbReference>
<evidence type="ECO:0000256" key="1">
    <source>
        <dbReference type="SAM" id="MobiDB-lite"/>
    </source>
</evidence>
<feature type="region of interest" description="Disordered" evidence="1">
    <location>
        <begin position="82"/>
        <end position="163"/>
    </location>
</feature>
<organism evidence="2 3">
    <name type="scientific">Lipomyces tetrasporus</name>
    <dbReference type="NCBI Taxonomy" id="54092"/>
    <lineage>
        <taxon>Eukaryota</taxon>
        <taxon>Fungi</taxon>
        <taxon>Dikarya</taxon>
        <taxon>Ascomycota</taxon>
        <taxon>Saccharomycotina</taxon>
        <taxon>Lipomycetes</taxon>
        <taxon>Lipomycetales</taxon>
        <taxon>Lipomycetaceae</taxon>
        <taxon>Lipomyces</taxon>
    </lineage>
</organism>
<dbReference type="Proteomes" id="UP001217417">
    <property type="component" value="Unassembled WGS sequence"/>
</dbReference>
<dbReference type="AlphaFoldDB" id="A0AAD7VQF9"/>
<proteinExistence type="predicted"/>
<protein>
    <submittedName>
        <fullName evidence="2">Uncharacterized protein</fullName>
    </submittedName>
</protein>
<dbReference type="GeneID" id="80883933"/>
<name>A0AAD7VQF9_9ASCO</name>
<dbReference type="RefSeq" id="XP_056040570.1">
    <property type="nucleotide sequence ID" value="XM_056188767.1"/>
</dbReference>
<gene>
    <name evidence="2" type="ORF">POJ06DRAFT_262562</name>
</gene>
<reference evidence="2" key="1">
    <citation type="submission" date="2023-03" db="EMBL/GenBank/DDBJ databases">
        <title>Near-Complete genome sequence of Lipomyces tetrasporous NRRL Y-64009, an oleaginous yeast capable of growing on lignocellulosic hydrolysates.</title>
        <authorList>
            <consortium name="Lawrence Berkeley National Laboratory"/>
            <person name="Jagtap S.S."/>
            <person name="Liu J.-J."/>
            <person name="Walukiewicz H.E."/>
            <person name="Pangilinan J."/>
            <person name="Lipzen A."/>
            <person name="Ahrendt S."/>
            <person name="Koriabine M."/>
            <person name="Cobaugh K."/>
            <person name="Salamov A."/>
            <person name="Yoshinaga Y."/>
            <person name="Ng V."/>
            <person name="Daum C."/>
            <person name="Grigoriev I.V."/>
            <person name="Slininger P.J."/>
            <person name="Dien B.S."/>
            <person name="Jin Y.-S."/>
            <person name="Rao C.V."/>
        </authorList>
    </citation>
    <scope>NUCLEOTIDE SEQUENCE</scope>
    <source>
        <strain evidence="2">NRRL Y-64009</strain>
    </source>
</reference>